<dbReference type="PANTHER" id="PTHR44688">
    <property type="entry name" value="DNA-BINDING TRANSCRIPTIONAL ACTIVATOR DEVR_DOSR"/>
    <property type="match status" value="1"/>
</dbReference>
<sequence>MGNSWTLNLLCEAYDAMERAHSSEELRAEMDKFARQSGFEHFAYVLTISAPSLRLQHHVINGFPLQWHERYIAREYFKIDPIVQYVQNSSLPAIWSDEKFHTGESREFWDEAEALGLRAGMSFAVHGQPGLTGLMSLSRDKPLNLPSAEMAALIGRAQMFASMLNDAVVRIDLPKLLPEQSIAMTPRERECLKWSADGKTAWEIGQILSITERTVVFHMNNVIQKLGASNKIQAIVRAVSLKLV</sequence>
<dbReference type="PANTHER" id="PTHR44688:SF16">
    <property type="entry name" value="DNA-BINDING TRANSCRIPTIONAL ACTIVATOR DEVR_DOSR"/>
    <property type="match status" value="1"/>
</dbReference>
<dbReference type="GO" id="GO:0006355">
    <property type="term" value="P:regulation of DNA-templated transcription"/>
    <property type="evidence" value="ECO:0007669"/>
    <property type="project" value="InterPro"/>
</dbReference>
<dbReference type="Proteomes" id="UP000445000">
    <property type="component" value="Unassembled WGS sequence"/>
</dbReference>
<name>A0A829YHY3_9GAMM</name>
<dbReference type="CDD" id="cd06170">
    <property type="entry name" value="LuxR_C_like"/>
    <property type="match status" value="1"/>
</dbReference>
<keyword evidence="6" id="KW-1185">Reference proteome</keyword>
<dbReference type="SMART" id="SM00421">
    <property type="entry name" value="HTH_LUXR"/>
    <property type="match status" value="1"/>
</dbReference>
<reference evidence="6" key="1">
    <citation type="submission" date="2020-01" db="EMBL/GenBank/DDBJ databases">
        <title>'Steroidobacter agaridevorans' sp. nov., agar-degrading bacteria isolated from rhizosphere soils.</title>
        <authorList>
            <person name="Ikenaga M."/>
            <person name="Kataoka M."/>
            <person name="Murouchi A."/>
            <person name="Katsuragi S."/>
            <person name="Sakai M."/>
        </authorList>
    </citation>
    <scope>NUCLEOTIDE SEQUENCE [LARGE SCALE GENOMIC DNA]</scope>
    <source>
        <strain evidence="6">YU21-B</strain>
    </source>
</reference>
<gene>
    <name evidence="5" type="ORF">GCM10011487_49140</name>
</gene>
<dbReference type="GO" id="GO:0003677">
    <property type="term" value="F:DNA binding"/>
    <property type="evidence" value="ECO:0007669"/>
    <property type="project" value="UniProtKB-KW"/>
</dbReference>
<dbReference type="Gene3D" id="1.10.10.10">
    <property type="entry name" value="Winged helix-like DNA-binding domain superfamily/Winged helix DNA-binding domain"/>
    <property type="match status" value="1"/>
</dbReference>
<dbReference type="PRINTS" id="PR00038">
    <property type="entry name" value="HTHLUXR"/>
</dbReference>
<dbReference type="EMBL" id="BLJN01000005">
    <property type="protein sequence ID" value="GFE82914.1"/>
    <property type="molecule type" value="Genomic_DNA"/>
</dbReference>
<dbReference type="PROSITE" id="PS50043">
    <property type="entry name" value="HTH_LUXR_2"/>
    <property type="match status" value="1"/>
</dbReference>
<evidence type="ECO:0000256" key="3">
    <source>
        <dbReference type="ARBA" id="ARBA00023163"/>
    </source>
</evidence>
<evidence type="ECO:0000313" key="5">
    <source>
        <dbReference type="EMBL" id="GFE82914.1"/>
    </source>
</evidence>
<organism evidence="5 6">
    <name type="scientific">Steroidobacter agaridevorans</name>
    <dbReference type="NCBI Taxonomy" id="2695856"/>
    <lineage>
        <taxon>Bacteria</taxon>
        <taxon>Pseudomonadati</taxon>
        <taxon>Pseudomonadota</taxon>
        <taxon>Gammaproteobacteria</taxon>
        <taxon>Steroidobacterales</taxon>
        <taxon>Steroidobacteraceae</taxon>
        <taxon>Steroidobacter</taxon>
    </lineage>
</organism>
<evidence type="ECO:0000259" key="4">
    <source>
        <dbReference type="PROSITE" id="PS50043"/>
    </source>
</evidence>
<dbReference type="SUPFAM" id="SSF75516">
    <property type="entry name" value="Pheromone-binding domain of LuxR-like quorum-sensing transcription factors"/>
    <property type="match status" value="1"/>
</dbReference>
<accession>A0A829YHY3</accession>
<evidence type="ECO:0000256" key="1">
    <source>
        <dbReference type="ARBA" id="ARBA00023015"/>
    </source>
</evidence>
<dbReference type="AlphaFoldDB" id="A0A829YHY3"/>
<evidence type="ECO:0000313" key="6">
    <source>
        <dbReference type="Proteomes" id="UP000445000"/>
    </source>
</evidence>
<dbReference type="InterPro" id="IPR036388">
    <property type="entry name" value="WH-like_DNA-bd_sf"/>
</dbReference>
<dbReference type="SUPFAM" id="SSF46894">
    <property type="entry name" value="C-terminal effector domain of the bipartite response regulators"/>
    <property type="match status" value="1"/>
</dbReference>
<protein>
    <submittedName>
        <fullName evidence="5">LuxR family transcriptional regulator</fullName>
    </submittedName>
</protein>
<keyword evidence="3" id="KW-0804">Transcription</keyword>
<dbReference type="Pfam" id="PF00196">
    <property type="entry name" value="GerE"/>
    <property type="match status" value="1"/>
</dbReference>
<keyword evidence="1" id="KW-0805">Transcription regulation</keyword>
<feature type="domain" description="HTH luxR-type" evidence="4">
    <location>
        <begin position="177"/>
        <end position="242"/>
    </location>
</feature>
<keyword evidence="2" id="KW-0238">DNA-binding</keyword>
<evidence type="ECO:0000256" key="2">
    <source>
        <dbReference type="ARBA" id="ARBA00023125"/>
    </source>
</evidence>
<dbReference type="Pfam" id="PF03472">
    <property type="entry name" value="Autoind_bind"/>
    <property type="match status" value="1"/>
</dbReference>
<dbReference type="InterPro" id="IPR016032">
    <property type="entry name" value="Sig_transdc_resp-reg_C-effctor"/>
</dbReference>
<dbReference type="InterPro" id="IPR000792">
    <property type="entry name" value="Tscrpt_reg_LuxR_C"/>
</dbReference>
<dbReference type="RefSeq" id="WP_161827766.1">
    <property type="nucleotide sequence ID" value="NZ_BLJO01000001.1"/>
</dbReference>
<dbReference type="Gene3D" id="3.30.450.80">
    <property type="entry name" value="Transcription factor LuxR-like, autoinducer-binding domain"/>
    <property type="match status" value="1"/>
</dbReference>
<dbReference type="InterPro" id="IPR036693">
    <property type="entry name" value="TF_LuxR_autoind-bd_dom_sf"/>
</dbReference>
<dbReference type="InterPro" id="IPR005143">
    <property type="entry name" value="TF_LuxR_autoind-bd_dom"/>
</dbReference>
<proteinExistence type="predicted"/>
<comment type="caution">
    <text evidence="5">The sequence shown here is derived from an EMBL/GenBank/DDBJ whole genome shotgun (WGS) entry which is preliminary data.</text>
</comment>
<dbReference type="PROSITE" id="PS00622">
    <property type="entry name" value="HTH_LUXR_1"/>
    <property type="match status" value="1"/>
</dbReference>